<dbReference type="RefSeq" id="WP_087138448.1">
    <property type="nucleotide sequence ID" value="NZ_FUKR01000071.1"/>
</dbReference>
<evidence type="ECO:0000256" key="2">
    <source>
        <dbReference type="ARBA" id="ARBA00022630"/>
    </source>
</evidence>
<dbReference type="Gene3D" id="2.30.110.10">
    <property type="entry name" value="Electron Transport, Fmn-binding Protein, Chain A"/>
    <property type="match status" value="1"/>
</dbReference>
<evidence type="ECO:0000313" key="6">
    <source>
        <dbReference type="Proteomes" id="UP000196778"/>
    </source>
</evidence>
<dbReference type="OrthoDB" id="9794638at2"/>
<sequence>MQPTITITPSVLYFGSQVLLLSTLMPDGATNITPISSGWALGDSYVLGLGLNGQAARNLALHDRLVINIPDASQVDAVERIAPTTGAREVPAAKRARFRHEPDKWTLGGFTPRASELVRPVRIAECPVQMEAAVTRTTPVGVDGEAVAVEVRVLRTHAHAAIVEQGTSHIDLRAWRPMYYTFRHYIAQGEEVGVSFRAEQ</sequence>
<dbReference type="AlphaFoldDB" id="A0A1R4K8W1"/>
<dbReference type="GO" id="GO:0016646">
    <property type="term" value="F:oxidoreductase activity, acting on the CH-NH group of donors, NAD or NADP as acceptor"/>
    <property type="evidence" value="ECO:0007669"/>
    <property type="project" value="UniProtKB-ARBA"/>
</dbReference>
<organism evidence="5 6">
    <name type="scientific">Mycetocola reblochoni REB411</name>
    <dbReference type="NCBI Taxonomy" id="1255698"/>
    <lineage>
        <taxon>Bacteria</taxon>
        <taxon>Bacillati</taxon>
        <taxon>Actinomycetota</taxon>
        <taxon>Actinomycetes</taxon>
        <taxon>Micrococcales</taxon>
        <taxon>Microbacteriaceae</taxon>
        <taxon>Mycetocola</taxon>
    </lineage>
</organism>
<accession>A0A1R4K8W1</accession>
<dbReference type="PANTHER" id="PTHR43567:SF1">
    <property type="entry name" value="FLAVOREDOXIN"/>
    <property type="match status" value="1"/>
</dbReference>
<evidence type="ECO:0000313" key="5">
    <source>
        <dbReference type="EMBL" id="SJN40747.1"/>
    </source>
</evidence>
<dbReference type="GO" id="GO:0010181">
    <property type="term" value="F:FMN binding"/>
    <property type="evidence" value="ECO:0007669"/>
    <property type="project" value="InterPro"/>
</dbReference>
<keyword evidence="6" id="KW-1185">Reference proteome</keyword>
<feature type="domain" description="Flavin reductase like" evidence="4">
    <location>
        <begin position="14"/>
        <end position="185"/>
    </location>
</feature>
<proteinExistence type="inferred from homology"/>
<comment type="similarity">
    <text evidence="3">Belongs to the flavoredoxin family.</text>
</comment>
<evidence type="ECO:0000256" key="1">
    <source>
        <dbReference type="ARBA" id="ARBA00001917"/>
    </source>
</evidence>
<dbReference type="InterPro" id="IPR012349">
    <property type="entry name" value="Split_barrel_FMN-bd"/>
</dbReference>
<dbReference type="PANTHER" id="PTHR43567">
    <property type="entry name" value="FLAVOREDOXIN-RELATED-RELATED"/>
    <property type="match status" value="1"/>
</dbReference>
<dbReference type="Proteomes" id="UP000196778">
    <property type="component" value="Unassembled WGS sequence"/>
</dbReference>
<keyword evidence="2" id="KW-0285">Flavoprotein</keyword>
<dbReference type="EMBL" id="FUKR01000071">
    <property type="protein sequence ID" value="SJN40747.1"/>
    <property type="molecule type" value="Genomic_DNA"/>
</dbReference>
<dbReference type="SUPFAM" id="SSF50475">
    <property type="entry name" value="FMN-binding split barrel"/>
    <property type="match status" value="1"/>
</dbReference>
<comment type="cofactor">
    <cofactor evidence="1">
        <name>FMN</name>
        <dbReference type="ChEBI" id="CHEBI:58210"/>
    </cofactor>
</comment>
<evidence type="ECO:0000256" key="3">
    <source>
        <dbReference type="ARBA" id="ARBA00038054"/>
    </source>
</evidence>
<dbReference type="InterPro" id="IPR052174">
    <property type="entry name" value="Flavoredoxin"/>
</dbReference>
<protein>
    <recommendedName>
        <fullName evidence="4">Flavin reductase like domain-containing protein</fullName>
    </recommendedName>
</protein>
<dbReference type="InterPro" id="IPR002563">
    <property type="entry name" value="Flavin_Rdtase-like_dom"/>
</dbReference>
<evidence type="ECO:0000259" key="4">
    <source>
        <dbReference type="Pfam" id="PF01613"/>
    </source>
</evidence>
<gene>
    <name evidence="5" type="ORF">FM119_12175</name>
</gene>
<dbReference type="Pfam" id="PF01613">
    <property type="entry name" value="Flavin_Reduct"/>
    <property type="match status" value="1"/>
</dbReference>
<name>A0A1R4K8W1_9MICO</name>
<reference evidence="6" key="1">
    <citation type="submission" date="2017-02" db="EMBL/GenBank/DDBJ databases">
        <authorList>
            <person name="Dridi B."/>
        </authorList>
    </citation>
    <scope>NUCLEOTIDE SEQUENCE [LARGE SCALE GENOMIC DNA]</scope>
    <source>
        <strain evidence="6">EB411</strain>
    </source>
</reference>